<dbReference type="EMBL" id="JH688220">
    <property type="protein sequence ID" value="EJD33456.1"/>
    <property type="molecule type" value="Genomic_DNA"/>
</dbReference>
<name>J0CT53_AURST</name>
<dbReference type="AlphaFoldDB" id="J0CT53"/>
<reference evidence="2" key="1">
    <citation type="journal article" date="2012" name="Science">
        <title>The Paleozoic origin of enzymatic lignin decomposition reconstructed from 31 fungal genomes.</title>
        <authorList>
            <person name="Floudas D."/>
            <person name="Binder M."/>
            <person name="Riley R."/>
            <person name="Barry K."/>
            <person name="Blanchette R.A."/>
            <person name="Henrissat B."/>
            <person name="Martinez A.T."/>
            <person name="Otillar R."/>
            <person name="Spatafora J.W."/>
            <person name="Yadav J.S."/>
            <person name="Aerts A."/>
            <person name="Benoit I."/>
            <person name="Boyd A."/>
            <person name="Carlson A."/>
            <person name="Copeland A."/>
            <person name="Coutinho P.M."/>
            <person name="de Vries R.P."/>
            <person name="Ferreira P."/>
            <person name="Findley K."/>
            <person name="Foster B."/>
            <person name="Gaskell J."/>
            <person name="Glotzer D."/>
            <person name="Gorecki P."/>
            <person name="Heitman J."/>
            <person name="Hesse C."/>
            <person name="Hori C."/>
            <person name="Igarashi K."/>
            <person name="Jurgens J.A."/>
            <person name="Kallen N."/>
            <person name="Kersten P."/>
            <person name="Kohler A."/>
            <person name="Kuees U."/>
            <person name="Kumar T.K.A."/>
            <person name="Kuo A."/>
            <person name="LaButti K."/>
            <person name="Larrondo L.F."/>
            <person name="Lindquist E."/>
            <person name="Ling A."/>
            <person name="Lombard V."/>
            <person name="Lucas S."/>
            <person name="Lundell T."/>
            <person name="Martin R."/>
            <person name="McLaughlin D.J."/>
            <person name="Morgenstern I."/>
            <person name="Morin E."/>
            <person name="Murat C."/>
            <person name="Nagy L.G."/>
            <person name="Nolan M."/>
            <person name="Ohm R.A."/>
            <person name="Patyshakuliyeva A."/>
            <person name="Rokas A."/>
            <person name="Ruiz-Duenas F.J."/>
            <person name="Sabat G."/>
            <person name="Salamov A."/>
            <person name="Samejima M."/>
            <person name="Schmutz J."/>
            <person name="Slot J.C."/>
            <person name="St John F."/>
            <person name="Stenlid J."/>
            <person name="Sun H."/>
            <person name="Sun S."/>
            <person name="Syed K."/>
            <person name="Tsang A."/>
            <person name="Wiebenga A."/>
            <person name="Young D."/>
            <person name="Pisabarro A."/>
            <person name="Eastwood D.C."/>
            <person name="Martin F."/>
            <person name="Cullen D."/>
            <person name="Grigoriev I.V."/>
            <person name="Hibbett D.S."/>
        </authorList>
    </citation>
    <scope>NUCLEOTIDE SEQUENCE [LARGE SCALE GENOMIC DNA]</scope>
    <source>
        <strain evidence="2">TFB10046</strain>
    </source>
</reference>
<gene>
    <name evidence="1" type="ORF">AURDEDRAFT_177460</name>
</gene>
<protein>
    <submittedName>
        <fullName evidence="1">Uncharacterized protein</fullName>
    </submittedName>
</protein>
<evidence type="ECO:0000313" key="2">
    <source>
        <dbReference type="Proteomes" id="UP000006514"/>
    </source>
</evidence>
<dbReference type="Proteomes" id="UP000006514">
    <property type="component" value="Unassembled WGS sequence"/>
</dbReference>
<dbReference type="KEGG" id="adl:AURDEDRAFT_177460"/>
<keyword evidence="2" id="KW-1185">Reference proteome</keyword>
<dbReference type="InParanoid" id="J0CT53"/>
<proteinExistence type="predicted"/>
<organism evidence="1 2">
    <name type="scientific">Auricularia subglabra (strain TFB-10046 / SS5)</name>
    <name type="common">White-rot fungus</name>
    <name type="synonym">Auricularia delicata (strain TFB10046)</name>
    <dbReference type="NCBI Taxonomy" id="717982"/>
    <lineage>
        <taxon>Eukaryota</taxon>
        <taxon>Fungi</taxon>
        <taxon>Dikarya</taxon>
        <taxon>Basidiomycota</taxon>
        <taxon>Agaricomycotina</taxon>
        <taxon>Agaricomycetes</taxon>
        <taxon>Auriculariales</taxon>
        <taxon>Auriculariaceae</taxon>
        <taxon>Auricularia</taxon>
    </lineage>
</organism>
<sequence>MVAGHGTARVNTTVMISQQFCGFQVAPVQLPVLAMPFLPFSPLVHDLGWGQFGPSVQAAPQSSCPAFKHPASQVNQTRDLVKEWADERMAADLKYWGDLLEKDEPKLSTEFMQLHGQWKSLAASERAVVQEKLEETKKRWLMMLKRA</sequence>
<evidence type="ECO:0000313" key="1">
    <source>
        <dbReference type="EMBL" id="EJD33456.1"/>
    </source>
</evidence>
<accession>J0CT53</accession>